<sequence length="105" mass="11423">MKRFLAALSILILLSPPTYAHGGCINEGRIYVAAAFHRDKGLSPQQAFDSINDQENPSAGDTWASDGIPDAFIKHAINLVYFDPKFAHASGQEVAPLVRTVRSNL</sequence>
<reference evidence="2 3" key="1">
    <citation type="submission" date="2019-09" db="EMBL/GenBank/DDBJ databases">
        <title>Paraburkholderia podalyriae sp. nov., A South African Podalyria-associated rhizobium.</title>
        <authorList>
            <person name="Mavima L."/>
            <person name="Beukes C.W."/>
            <person name="Palmer M."/>
            <person name="De Meyer S.E."/>
            <person name="James E.K."/>
            <person name="Maluk M."/>
            <person name="Avontuur J.R."/>
            <person name="Chan W.Y."/>
            <person name="Venter S.N."/>
            <person name="Steenkamp E.T."/>
        </authorList>
    </citation>
    <scope>NUCLEOTIDE SEQUENCE [LARGE SCALE GENOMIC DNA]</scope>
    <source>
        <strain evidence="2 3">WC7.3b</strain>
    </source>
</reference>
<feature type="signal peptide" evidence="1">
    <location>
        <begin position="1"/>
        <end position="20"/>
    </location>
</feature>
<dbReference type="RefSeq" id="WP_187639099.1">
    <property type="nucleotide sequence ID" value="NZ_VZQQ01000088.1"/>
</dbReference>
<dbReference type="EMBL" id="VZQQ01000088">
    <property type="protein sequence ID" value="MBC8752226.1"/>
    <property type="molecule type" value="Genomic_DNA"/>
</dbReference>
<evidence type="ECO:0000313" key="2">
    <source>
        <dbReference type="EMBL" id="MBC8752226.1"/>
    </source>
</evidence>
<keyword evidence="1" id="KW-0732">Signal</keyword>
<proteinExistence type="predicted"/>
<accession>A0ABR7Q1B1</accession>
<protein>
    <submittedName>
        <fullName evidence="2">Uncharacterized protein</fullName>
    </submittedName>
</protein>
<name>A0ABR7Q1B1_9BURK</name>
<keyword evidence="3" id="KW-1185">Reference proteome</keyword>
<evidence type="ECO:0000256" key="1">
    <source>
        <dbReference type="SAM" id="SignalP"/>
    </source>
</evidence>
<dbReference type="Proteomes" id="UP000736373">
    <property type="component" value="Unassembled WGS sequence"/>
</dbReference>
<comment type="caution">
    <text evidence="2">The sequence shown here is derived from an EMBL/GenBank/DDBJ whole genome shotgun (WGS) entry which is preliminary data.</text>
</comment>
<organism evidence="2 3">
    <name type="scientific">Paraburkholderia podalyriae</name>
    <dbReference type="NCBI Taxonomy" id="1938811"/>
    <lineage>
        <taxon>Bacteria</taxon>
        <taxon>Pseudomonadati</taxon>
        <taxon>Pseudomonadota</taxon>
        <taxon>Betaproteobacteria</taxon>
        <taxon>Burkholderiales</taxon>
        <taxon>Burkholderiaceae</taxon>
        <taxon>Paraburkholderia</taxon>
    </lineage>
</organism>
<gene>
    <name evidence="2" type="ORF">F6X42_39095</name>
</gene>
<feature type="chain" id="PRO_5046697232" evidence="1">
    <location>
        <begin position="21"/>
        <end position="105"/>
    </location>
</feature>
<evidence type="ECO:0000313" key="3">
    <source>
        <dbReference type="Proteomes" id="UP000736373"/>
    </source>
</evidence>